<dbReference type="EMBL" id="CP155620">
    <property type="protein sequence ID" value="XBJ28954.1"/>
    <property type="molecule type" value="Genomic_DNA"/>
</dbReference>
<evidence type="ECO:0000313" key="2">
    <source>
        <dbReference type="EMBL" id="XBJ28954.1"/>
    </source>
</evidence>
<evidence type="ECO:0000256" key="1">
    <source>
        <dbReference type="SAM" id="Phobius"/>
    </source>
</evidence>
<keyword evidence="1" id="KW-1133">Transmembrane helix</keyword>
<dbReference type="RefSeq" id="WP_348518400.1">
    <property type="nucleotide sequence ID" value="NZ_CP155620.1"/>
</dbReference>
<reference evidence="2" key="1">
    <citation type="submission" date="2024-05" db="EMBL/GenBank/DDBJ databases">
        <title>Campylobacter coli isolated from environmental waters in Slovenia.</title>
        <authorList>
            <person name="Zautner A.E."/>
            <person name="Bunk B."/>
            <person name="Riedel T."/>
            <person name="Sproeer C."/>
        </authorList>
    </citation>
    <scope>NUCLEOTIDE SEQUENCE</scope>
    <source>
        <strain evidence="2">CCS1377</strain>
    </source>
</reference>
<gene>
    <name evidence="2" type="ORF">AAH949_07665</name>
</gene>
<proteinExistence type="predicted"/>
<sequence>MQKLILLFSFLSFVHGIDLTSIIDSDFFQSSRHYRSSGDISKLDSLLGTITSFVVKSIFVIVVLILILSYF</sequence>
<accession>A0AAU7E738</accession>
<protein>
    <submittedName>
        <fullName evidence="2">Uncharacterized protein</fullName>
    </submittedName>
</protein>
<name>A0AAU7E738_9BACT</name>
<keyword evidence="1" id="KW-0472">Membrane</keyword>
<keyword evidence="1" id="KW-0812">Transmembrane</keyword>
<dbReference type="AlphaFoldDB" id="A0AAU7E738"/>
<feature type="transmembrane region" description="Helical" evidence="1">
    <location>
        <begin position="46"/>
        <end position="68"/>
    </location>
</feature>
<organism evidence="2">
    <name type="scientific">Campylobacter sp. CCS1377</name>
    <dbReference type="NCBI Taxonomy" id="3158229"/>
    <lineage>
        <taxon>Bacteria</taxon>
        <taxon>Pseudomonadati</taxon>
        <taxon>Campylobacterota</taxon>
        <taxon>Epsilonproteobacteria</taxon>
        <taxon>Campylobacterales</taxon>
        <taxon>Campylobacteraceae</taxon>
        <taxon>Campylobacter</taxon>
    </lineage>
</organism>